<evidence type="ECO:0000256" key="7">
    <source>
        <dbReference type="ARBA" id="ARBA00023136"/>
    </source>
</evidence>
<evidence type="ECO:0000256" key="8">
    <source>
        <dbReference type="ARBA" id="ARBA00023201"/>
    </source>
</evidence>
<dbReference type="NCBIfam" id="TIGR00840">
    <property type="entry name" value="b_cpa1"/>
    <property type="match status" value="1"/>
</dbReference>
<dbReference type="Gene3D" id="6.10.140.1330">
    <property type="match status" value="1"/>
</dbReference>
<keyword evidence="7 11" id="KW-0472">Membrane</keyword>
<accession>E4XRH0</accession>
<dbReference type="PANTHER" id="PTHR10110">
    <property type="entry name" value="SODIUM/HYDROGEN EXCHANGER"/>
    <property type="match status" value="1"/>
</dbReference>
<evidence type="ECO:0000256" key="9">
    <source>
        <dbReference type="RuleBase" id="RU003722"/>
    </source>
</evidence>
<dbReference type="InterPro" id="IPR004709">
    <property type="entry name" value="NaH_exchanger"/>
</dbReference>
<feature type="region of interest" description="Disordered" evidence="10">
    <location>
        <begin position="471"/>
        <end position="521"/>
    </location>
</feature>
<dbReference type="EMBL" id="FN653117">
    <property type="protein sequence ID" value="CBY12386.1"/>
    <property type="molecule type" value="Genomic_DNA"/>
</dbReference>
<dbReference type="OrthoDB" id="196264at2759"/>
<evidence type="ECO:0000259" key="12">
    <source>
        <dbReference type="Pfam" id="PF00999"/>
    </source>
</evidence>
<gene>
    <name evidence="13" type="ORF">GSOID_T00001755001</name>
</gene>
<keyword evidence="9" id="KW-0050">Antiport</keyword>
<keyword evidence="2 9" id="KW-0813">Transport</keyword>
<evidence type="ECO:0000256" key="11">
    <source>
        <dbReference type="SAM" id="Phobius"/>
    </source>
</evidence>
<feature type="transmembrane region" description="Helical" evidence="11">
    <location>
        <begin position="275"/>
        <end position="304"/>
    </location>
</feature>
<comment type="similarity">
    <text evidence="9">Belongs to the monovalent cation:proton antiporter 1 (CPA1) transporter (TC 2.A.36) family.</text>
</comment>
<dbReference type="AlphaFoldDB" id="E4XRH0"/>
<name>E4XRH0_OIKDI</name>
<dbReference type="GO" id="GO:0098719">
    <property type="term" value="P:sodium ion import across plasma membrane"/>
    <property type="evidence" value="ECO:0007669"/>
    <property type="project" value="TreeGrafter"/>
</dbReference>
<keyword evidence="8 9" id="KW-0739">Sodium transport</keyword>
<feature type="transmembrane region" description="Helical" evidence="11">
    <location>
        <begin position="24"/>
        <end position="43"/>
    </location>
</feature>
<dbReference type="PANTHER" id="PTHR10110:SF98">
    <property type="entry name" value="SODIUM_HYDROGEN EXCHANGER"/>
    <property type="match status" value="1"/>
</dbReference>
<evidence type="ECO:0000256" key="1">
    <source>
        <dbReference type="ARBA" id="ARBA00004141"/>
    </source>
</evidence>
<keyword evidence="3 9" id="KW-0812">Transmembrane</keyword>
<dbReference type="GO" id="GO:0015386">
    <property type="term" value="F:potassium:proton antiporter activity"/>
    <property type="evidence" value="ECO:0007669"/>
    <property type="project" value="TreeGrafter"/>
</dbReference>
<keyword evidence="14" id="KW-1185">Reference proteome</keyword>
<feature type="domain" description="Cation/H+ exchanger transmembrane" evidence="12">
    <location>
        <begin position="47"/>
        <end position="453"/>
    </location>
</feature>
<comment type="subcellular location">
    <subcellularLocation>
        <location evidence="1">Membrane</location>
        <topology evidence="1">Multi-pass membrane protein</topology>
    </subcellularLocation>
</comment>
<evidence type="ECO:0000256" key="10">
    <source>
        <dbReference type="SAM" id="MobiDB-lite"/>
    </source>
</evidence>
<feature type="transmembrane region" description="Helical" evidence="11">
    <location>
        <begin position="361"/>
        <end position="386"/>
    </location>
</feature>
<feature type="transmembrane region" description="Helical" evidence="11">
    <location>
        <begin position="429"/>
        <end position="452"/>
    </location>
</feature>
<dbReference type="InterPro" id="IPR018422">
    <property type="entry name" value="Cation/H_exchanger_CPA1"/>
</dbReference>
<dbReference type="GO" id="GO:0005886">
    <property type="term" value="C:plasma membrane"/>
    <property type="evidence" value="ECO:0007669"/>
    <property type="project" value="TreeGrafter"/>
</dbReference>
<protein>
    <recommendedName>
        <fullName evidence="9">Sodium/hydrogen exchanger</fullName>
    </recommendedName>
</protein>
<keyword evidence="4 11" id="KW-1133">Transmembrane helix</keyword>
<evidence type="ECO:0000256" key="3">
    <source>
        <dbReference type="ARBA" id="ARBA00022692"/>
    </source>
</evidence>
<dbReference type="InParanoid" id="E4XRH0"/>
<evidence type="ECO:0000313" key="13">
    <source>
        <dbReference type="EMBL" id="CBY12386.1"/>
    </source>
</evidence>
<organism evidence="13 14">
    <name type="scientific">Oikopleura dioica</name>
    <name type="common">Tunicate</name>
    <dbReference type="NCBI Taxonomy" id="34765"/>
    <lineage>
        <taxon>Eukaryota</taxon>
        <taxon>Metazoa</taxon>
        <taxon>Chordata</taxon>
        <taxon>Tunicata</taxon>
        <taxon>Appendicularia</taxon>
        <taxon>Copelata</taxon>
        <taxon>Oikopleuridae</taxon>
        <taxon>Oikopleura</taxon>
    </lineage>
</organism>
<feature type="transmembrane region" description="Helical" evidence="11">
    <location>
        <begin position="325"/>
        <end position="346"/>
    </location>
</feature>
<feature type="transmembrane region" description="Helical" evidence="11">
    <location>
        <begin position="55"/>
        <end position="76"/>
    </location>
</feature>
<feature type="transmembrane region" description="Helical" evidence="11">
    <location>
        <begin position="169"/>
        <end position="189"/>
    </location>
</feature>
<dbReference type="InterPro" id="IPR006153">
    <property type="entry name" value="Cation/H_exchanger_TM"/>
</dbReference>
<proteinExistence type="inferred from homology"/>
<sequence>MTAPEGSQENIIPLINIHWDDVQVPLLACTVIMVAGFSKIIFYKINKYFKSLPECVLLIIIGCIIASESFIMQFMAKKSRSTCSRQRFSLLTFYHPLCSKLATFCQKRCALFYSCRYQWVQDFLENIGTILTFAVFGTIFNAIMIGFTLYAATLFFHKKHFQDLGAREFLLFGSIMSAVDPVTVIAVFNEIHVHAVLYITVFGESILNDGVAVVLFEVFESFLGLDELHLELNLVRVFLKFAIVAGGGTILGFVYGFVASYTFKFTNKLRIVEPLLVVVFCYTSYLLAELLGLSAILSIIFCSFTLKQRIKTEVDENTQIVTEALLRMLANIAEHVIFIFLGITVVEEFLVDFQAHWNTGLFFFTLFSVLVFRFIATYGLTFVLNYFRKNKICYNDQIMIAMSGLRGGIAFSLTKMLTHTAEIPHIHKFLSTCIAIIMFTSIIQGGAIQYLVKFLKIKTAADEEIELRQNRMSTRSYRKSHHPSMAPFSSEEDEILTQRKIHHRSSGRTPSLSPFAENEEV</sequence>
<dbReference type="GO" id="GO:0051453">
    <property type="term" value="P:regulation of intracellular pH"/>
    <property type="evidence" value="ECO:0007669"/>
    <property type="project" value="TreeGrafter"/>
</dbReference>
<evidence type="ECO:0000256" key="6">
    <source>
        <dbReference type="ARBA" id="ARBA00023065"/>
    </source>
</evidence>
<keyword evidence="5" id="KW-0915">Sodium</keyword>
<dbReference type="Pfam" id="PF00999">
    <property type="entry name" value="Na_H_Exchanger"/>
    <property type="match status" value="1"/>
</dbReference>
<dbReference type="PRINTS" id="PR01084">
    <property type="entry name" value="NAHEXCHNGR"/>
</dbReference>
<keyword evidence="6 9" id="KW-0406">Ion transport</keyword>
<feature type="transmembrane region" description="Helical" evidence="11">
    <location>
        <begin position="130"/>
        <end position="157"/>
    </location>
</feature>
<dbReference type="Proteomes" id="UP000001307">
    <property type="component" value="Unassembled WGS sequence"/>
</dbReference>
<evidence type="ECO:0000313" key="14">
    <source>
        <dbReference type="Proteomes" id="UP000001307"/>
    </source>
</evidence>
<evidence type="ECO:0000256" key="4">
    <source>
        <dbReference type="ARBA" id="ARBA00022989"/>
    </source>
</evidence>
<feature type="transmembrane region" description="Helical" evidence="11">
    <location>
        <begin position="237"/>
        <end position="263"/>
    </location>
</feature>
<dbReference type="GO" id="GO:0015385">
    <property type="term" value="F:sodium:proton antiporter activity"/>
    <property type="evidence" value="ECO:0007669"/>
    <property type="project" value="InterPro"/>
</dbReference>
<reference evidence="13 14" key="1">
    <citation type="journal article" date="2010" name="Science">
        <title>Plasticity of animal genome architecture unmasked by rapid evolution of a pelagic tunicate.</title>
        <authorList>
            <person name="Denoeud F."/>
            <person name="Henriet S."/>
            <person name="Mungpakdee S."/>
            <person name="Aury J.M."/>
            <person name="Da Silva C."/>
            <person name="Brinkmann H."/>
            <person name="Mikhaleva J."/>
            <person name="Olsen L.C."/>
            <person name="Jubin C."/>
            <person name="Canestro C."/>
            <person name="Bouquet J.M."/>
            <person name="Danks G."/>
            <person name="Poulain J."/>
            <person name="Campsteijn C."/>
            <person name="Adamski M."/>
            <person name="Cross I."/>
            <person name="Yadetie F."/>
            <person name="Muffato M."/>
            <person name="Louis A."/>
            <person name="Butcher S."/>
            <person name="Tsagkogeorga G."/>
            <person name="Konrad A."/>
            <person name="Singh S."/>
            <person name="Jensen M.F."/>
            <person name="Cong E.H."/>
            <person name="Eikeseth-Otteraa H."/>
            <person name="Noel B."/>
            <person name="Anthouard V."/>
            <person name="Porcel B.M."/>
            <person name="Kachouri-Lafond R."/>
            <person name="Nishino A."/>
            <person name="Ugolini M."/>
            <person name="Chourrout P."/>
            <person name="Nishida H."/>
            <person name="Aasland R."/>
            <person name="Huzurbazar S."/>
            <person name="Westhof E."/>
            <person name="Delsuc F."/>
            <person name="Lehrach H."/>
            <person name="Reinhardt R."/>
            <person name="Weissenbach J."/>
            <person name="Roy S.W."/>
            <person name="Artiguenave F."/>
            <person name="Postlethwait J.H."/>
            <person name="Manak J.R."/>
            <person name="Thompson E.M."/>
            <person name="Jaillon O."/>
            <person name="Du Pasquier L."/>
            <person name="Boudinot P."/>
            <person name="Liberles D.A."/>
            <person name="Volff J.N."/>
            <person name="Philippe H."/>
            <person name="Lenhard B."/>
            <person name="Roest Crollius H."/>
            <person name="Wincker P."/>
            <person name="Chourrout D."/>
        </authorList>
    </citation>
    <scope>NUCLEOTIDE SEQUENCE [LARGE SCALE GENOMIC DNA]</scope>
</reference>
<evidence type="ECO:0000256" key="5">
    <source>
        <dbReference type="ARBA" id="ARBA00023053"/>
    </source>
</evidence>
<evidence type="ECO:0000256" key="2">
    <source>
        <dbReference type="ARBA" id="ARBA00022448"/>
    </source>
</evidence>